<dbReference type="InterPro" id="IPR013230">
    <property type="entry name" value="Peptidase_M15A_C"/>
</dbReference>
<dbReference type="OrthoDB" id="9782994at2"/>
<dbReference type="Pfam" id="PF08291">
    <property type="entry name" value="Peptidase_M15_3"/>
    <property type="match status" value="1"/>
</dbReference>
<organism evidence="2 3">
    <name type="scientific">Neisseria arctica</name>
    <dbReference type="NCBI Taxonomy" id="1470200"/>
    <lineage>
        <taxon>Bacteria</taxon>
        <taxon>Pseudomonadati</taxon>
        <taxon>Pseudomonadota</taxon>
        <taxon>Betaproteobacteria</taxon>
        <taxon>Neisseriales</taxon>
        <taxon>Neisseriaceae</taxon>
        <taxon>Neisseria</taxon>
    </lineage>
</organism>
<dbReference type="AlphaFoldDB" id="A0A0J0YNW0"/>
<proteinExistence type="predicted"/>
<feature type="domain" description="Peptidase M15A C-terminal" evidence="1">
    <location>
        <begin position="7"/>
        <end position="69"/>
    </location>
</feature>
<accession>A0A0J0YNW0</accession>
<dbReference type="SUPFAM" id="SSF55166">
    <property type="entry name" value="Hedgehog/DD-peptidase"/>
    <property type="match status" value="1"/>
</dbReference>
<reference evidence="2 3" key="1">
    <citation type="submission" date="2014-11" db="EMBL/GenBank/DDBJ databases">
        <title>Genome of a novel goose pathogen.</title>
        <authorList>
            <person name="Hansen C.M."/>
            <person name="Hueffer K."/>
            <person name="Choi S.C."/>
        </authorList>
    </citation>
    <scope>NUCLEOTIDE SEQUENCE [LARGE SCALE GENOMIC DNA]</scope>
    <source>
        <strain evidence="2 3">KH1503</strain>
    </source>
</reference>
<gene>
    <name evidence="2" type="ORF">PL75_11515</name>
</gene>
<name>A0A0J0YNW0_9NEIS</name>
<evidence type="ECO:0000259" key="1">
    <source>
        <dbReference type="Pfam" id="PF08291"/>
    </source>
</evidence>
<feature type="non-terminal residue" evidence="2">
    <location>
        <position position="77"/>
    </location>
</feature>
<feature type="non-terminal residue" evidence="2">
    <location>
        <position position="1"/>
    </location>
</feature>
<dbReference type="InterPro" id="IPR009045">
    <property type="entry name" value="Zn_M74/Hedgehog-like"/>
</dbReference>
<evidence type="ECO:0000313" key="3">
    <source>
        <dbReference type="Proteomes" id="UP000036027"/>
    </source>
</evidence>
<sequence length="77" mass="8567">VGLLNFLYALQEWARLSGKPDPVIPINSAYRPPRRNASIEGAARNSLHPRGKAVDITMRGVTLDQLRLMEEYYKGGG</sequence>
<keyword evidence="3" id="KW-1185">Reference proteome</keyword>
<dbReference type="Proteomes" id="UP000036027">
    <property type="component" value="Unassembled WGS sequence"/>
</dbReference>
<dbReference type="Gene3D" id="3.30.1380.10">
    <property type="match status" value="1"/>
</dbReference>
<protein>
    <recommendedName>
        <fullName evidence="1">Peptidase M15A C-terminal domain-containing protein</fullName>
    </recommendedName>
</protein>
<evidence type="ECO:0000313" key="2">
    <source>
        <dbReference type="EMBL" id="KLT71835.1"/>
    </source>
</evidence>
<dbReference type="RefSeq" id="WP_047762075.1">
    <property type="nucleotide sequence ID" value="NZ_JTDO01000229.1"/>
</dbReference>
<comment type="caution">
    <text evidence="2">The sequence shown here is derived from an EMBL/GenBank/DDBJ whole genome shotgun (WGS) entry which is preliminary data.</text>
</comment>
<dbReference type="EMBL" id="JTDO01000229">
    <property type="protein sequence ID" value="KLT71835.1"/>
    <property type="molecule type" value="Genomic_DNA"/>
</dbReference>
<dbReference type="PATRIC" id="fig|1470200.3.peg.1397"/>